<dbReference type="Gramene" id="AET4Gv20070200.26">
    <property type="protein sequence ID" value="AET4Gv20070200.26"/>
    <property type="gene ID" value="AET4Gv20070200"/>
</dbReference>
<reference evidence="1" key="5">
    <citation type="journal article" date="2021" name="G3 (Bethesda)">
        <title>Aegilops tauschii genome assembly Aet v5.0 features greater sequence contiguity and improved annotation.</title>
        <authorList>
            <person name="Wang L."/>
            <person name="Zhu T."/>
            <person name="Rodriguez J.C."/>
            <person name="Deal K.R."/>
            <person name="Dubcovsky J."/>
            <person name="McGuire P.E."/>
            <person name="Lux T."/>
            <person name="Spannagl M."/>
            <person name="Mayer K.F.X."/>
            <person name="Baldrich P."/>
            <person name="Meyers B.C."/>
            <person name="Huo N."/>
            <person name="Gu Y.Q."/>
            <person name="Zhou H."/>
            <person name="Devos K.M."/>
            <person name="Bennetzen J.L."/>
            <person name="Unver T."/>
            <person name="Budak H."/>
            <person name="Gulick P.J."/>
            <person name="Galiba G."/>
            <person name="Kalapos B."/>
            <person name="Nelson D.R."/>
            <person name="Li P."/>
            <person name="You F.M."/>
            <person name="Luo M.C."/>
            <person name="Dvorak J."/>
        </authorList>
    </citation>
    <scope>NUCLEOTIDE SEQUENCE [LARGE SCALE GENOMIC DNA]</scope>
    <source>
        <strain evidence="1">cv. AL8/78</strain>
    </source>
</reference>
<sequence>FVLSAMDAWMYLDRLKIEIASVGRSSLAEHGHAMERRDNSSMVRAPELAEHRMLETKQ</sequence>
<reference evidence="1" key="4">
    <citation type="submission" date="2019-03" db="UniProtKB">
        <authorList>
            <consortium name="EnsemblPlants"/>
        </authorList>
    </citation>
    <scope>IDENTIFICATION</scope>
</reference>
<evidence type="ECO:0000313" key="1">
    <source>
        <dbReference type="EnsemblPlants" id="AET4Gv20070200.26"/>
    </source>
</evidence>
<dbReference type="Proteomes" id="UP000015105">
    <property type="component" value="Chromosome 4D"/>
</dbReference>
<organism evidence="1 2">
    <name type="scientific">Aegilops tauschii subsp. strangulata</name>
    <name type="common">Goatgrass</name>
    <dbReference type="NCBI Taxonomy" id="200361"/>
    <lineage>
        <taxon>Eukaryota</taxon>
        <taxon>Viridiplantae</taxon>
        <taxon>Streptophyta</taxon>
        <taxon>Embryophyta</taxon>
        <taxon>Tracheophyta</taxon>
        <taxon>Spermatophyta</taxon>
        <taxon>Magnoliopsida</taxon>
        <taxon>Liliopsida</taxon>
        <taxon>Poales</taxon>
        <taxon>Poaceae</taxon>
        <taxon>BOP clade</taxon>
        <taxon>Pooideae</taxon>
        <taxon>Triticodae</taxon>
        <taxon>Triticeae</taxon>
        <taxon>Triticinae</taxon>
        <taxon>Aegilops</taxon>
    </lineage>
</organism>
<evidence type="ECO:0000313" key="2">
    <source>
        <dbReference type="Proteomes" id="UP000015105"/>
    </source>
</evidence>
<proteinExistence type="predicted"/>
<reference evidence="2" key="2">
    <citation type="journal article" date="2017" name="Nat. Plants">
        <title>The Aegilops tauschii genome reveals multiple impacts of transposons.</title>
        <authorList>
            <person name="Zhao G."/>
            <person name="Zou C."/>
            <person name="Li K."/>
            <person name="Wang K."/>
            <person name="Li T."/>
            <person name="Gao L."/>
            <person name="Zhang X."/>
            <person name="Wang H."/>
            <person name="Yang Z."/>
            <person name="Liu X."/>
            <person name="Jiang W."/>
            <person name="Mao L."/>
            <person name="Kong X."/>
            <person name="Jiao Y."/>
            <person name="Jia J."/>
        </authorList>
    </citation>
    <scope>NUCLEOTIDE SEQUENCE [LARGE SCALE GENOMIC DNA]</scope>
    <source>
        <strain evidence="2">cv. AL8/78</strain>
    </source>
</reference>
<name>A0A453H584_AEGTS</name>
<dbReference type="AlphaFoldDB" id="A0A453H584"/>
<reference evidence="2" key="1">
    <citation type="journal article" date="2014" name="Science">
        <title>Ancient hybridizations among the ancestral genomes of bread wheat.</title>
        <authorList>
            <consortium name="International Wheat Genome Sequencing Consortium,"/>
            <person name="Marcussen T."/>
            <person name="Sandve S.R."/>
            <person name="Heier L."/>
            <person name="Spannagl M."/>
            <person name="Pfeifer M."/>
            <person name="Jakobsen K.S."/>
            <person name="Wulff B.B."/>
            <person name="Steuernagel B."/>
            <person name="Mayer K.F."/>
            <person name="Olsen O.A."/>
        </authorList>
    </citation>
    <scope>NUCLEOTIDE SEQUENCE [LARGE SCALE GENOMIC DNA]</scope>
    <source>
        <strain evidence="2">cv. AL8/78</strain>
    </source>
</reference>
<dbReference type="EnsemblPlants" id="AET4Gv20070200.26">
    <property type="protein sequence ID" value="AET4Gv20070200.26"/>
    <property type="gene ID" value="AET4Gv20070200"/>
</dbReference>
<protein>
    <submittedName>
        <fullName evidence="1">Uncharacterized protein</fullName>
    </submittedName>
</protein>
<reference evidence="1" key="3">
    <citation type="journal article" date="2017" name="Nature">
        <title>Genome sequence of the progenitor of the wheat D genome Aegilops tauschii.</title>
        <authorList>
            <person name="Luo M.C."/>
            <person name="Gu Y.Q."/>
            <person name="Puiu D."/>
            <person name="Wang H."/>
            <person name="Twardziok S.O."/>
            <person name="Deal K.R."/>
            <person name="Huo N."/>
            <person name="Zhu T."/>
            <person name="Wang L."/>
            <person name="Wang Y."/>
            <person name="McGuire P.E."/>
            <person name="Liu S."/>
            <person name="Long H."/>
            <person name="Ramasamy R.K."/>
            <person name="Rodriguez J.C."/>
            <person name="Van S.L."/>
            <person name="Yuan L."/>
            <person name="Wang Z."/>
            <person name="Xia Z."/>
            <person name="Xiao L."/>
            <person name="Anderson O.D."/>
            <person name="Ouyang S."/>
            <person name="Liang Y."/>
            <person name="Zimin A.V."/>
            <person name="Pertea G."/>
            <person name="Qi P."/>
            <person name="Bennetzen J.L."/>
            <person name="Dai X."/>
            <person name="Dawson M.W."/>
            <person name="Muller H.G."/>
            <person name="Kugler K."/>
            <person name="Rivarola-Duarte L."/>
            <person name="Spannagl M."/>
            <person name="Mayer K.F.X."/>
            <person name="Lu F.H."/>
            <person name="Bevan M.W."/>
            <person name="Leroy P."/>
            <person name="Li P."/>
            <person name="You F.M."/>
            <person name="Sun Q."/>
            <person name="Liu Z."/>
            <person name="Lyons E."/>
            <person name="Wicker T."/>
            <person name="Salzberg S.L."/>
            <person name="Devos K.M."/>
            <person name="Dvorak J."/>
        </authorList>
    </citation>
    <scope>NUCLEOTIDE SEQUENCE [LARGE SCALE GENOMIC DNA]</scope>
    <source>
        <strain evidence="1">cv. AL8/78</strain>
    </source>
</reference>
<accession>A0A453H584</accession>
<keyword evidence="2" id="KW-1185">Reference proteome</keyword>